<keyword evidence="2" id="KW-1185">Reference proteome</keyword>
<gene>
    <name evidence="1" type="ORF">RHMOL_Rhmol09G0158400</name>
</gene>
<dbReference type="EMBL" id="CM046396">
    <property type="protein sequence ID" value="KAI8539143.1"/>
    <property type="molecule type" value="Genomic_DNA"/>
</dbReference>
<organism evidence="1 2">
    <name type="scientific">Rhododendron molle</name>
    <name type="common">Chinese azalea</name>
    <name type="synonym">Azalea mollis</name>
    <dbReference type="NCBI Taxonomy" id="49168"/>
    <lineage>
        <taxon>Eukaryota</taxon>
        <taxon>Viridiplantae</taxon>
        <taxon>Streptophyta</taxon>
        <taxon>Embryophyta</taxon>
        <taxon>Tracheophyta</taxon>
        <taxon>Spermatophyta</taxon>
        <taxon>Magnoliopsida</taxon>
        <taxon>eudicotyledons</taxon>
        <taxon>Gunneridae</taxon>
        <taxon>Pentapetalae</taxon>
        <taxon>asterids</taxon>
        <taxon>Ericales</taxon>
        <taxon>Ericaceae</taxon>
        <taxon>Ericoideae</taxon>
        <taxon>Rhodoreae</taxon>
        <taxon>Rhododendron</taxon>
    </lineage>
</organism>
<evidence type="ECO:0000313" key="2">
    <source>
        <dbReference type="Proteomes" id="UP001062846"/>
    </source>
</evidence>
<sequence>MRGVAVEYFEKGNVNGGRLELTASGTSSRRSPCYERRDFGRGLQNRGPQGKLTDIFSQKTIGPYLGYTFYKL</sequence>
<evidence type="ECO:0000313" key="1">
    <source>
        <dbReference type="EMBL" id="KAI8539143.1"/>
    </source>
</evidence>
<dbReference type="Proteomes" id="UP001062846">
    <property type="component" value="Chromosome 9"/>
</dbReference>
<comment type="caution">
    <text evidence="1">The sequence shown here is derived from an EMBL/GenBank/DDBJ whole genome shotgun (WGS) entry which is preliminary data.</text>
</comment>
<accession>A0ACC0MFQ9</accession>
<proteinExistence type="predicted"/>
<reference evidence="1" key="1">
    <citation type="submission" date="2022-02" db="EMBL/GenBank/DDBJ databases">
        <title>Plant Genome Project.</title>
        <authorList>
            <person name="Zhang R.-G."/>
        </authorList>
    </citation>
    <scope>NUCLEOTIDE SEQUENCE</scope>
    <source>
        <strain evidence="1">AT1</strain>
    </source>
</reference>
<protein>
    <submittedName>
        <fullName evidence="1">Uncharacterized protein</fullName>
    </submittedName>
</protein>
<name>A0ACC0MFQ9_RHOML</name>